<comment type="caution">
    <text evidence="1">The sequence shown here is derived from an EMBL/GenBank/DDBJ whole genome shotgun (WGS) entry which is preliminary data.</text>
</comment>
<gene>
    <name evidence="1" type="ORF">QJ521_06975</name>
</gene>
<keyword evidence="2" id="KW-1185">Reference proteome</keyword>
<sequence>MDNRIDQLLEVVKYGLNQKAYHEPIIDDRVFYVMAVENGLCGIVYSALDQKVVSKQLHQKLEHSFYGYVSRDAKQIKAIEEIDQILNENKIDHIFLKGSKLKKLYPESYMRAMGDIDLLIKDHDLEKTHQVLKEHQIKNISRSRQHDIFEFPNKIIFEVHPILYKAFNDKYSNLFENPWEYSIKVHQHLYKFTHEFEMAYLTYHLAKHMDSSGIGIRSILDLGIYLNAYEKDIDEALLDQYLEQSNMKLFYKSMIELNRRYFDFNYNYSLHQQQVLDENTFREMTLYLIQSGIHGTGKDFNAFTSRIASTELRQQSKIKFIFRLFFPNYESMLGMYPFIHKAKILIVFAWGMRLVKLLFKKTKTSFQKLFKLSVNKTDVEERKKLFQKIGL</sequence>
<evidence type="ECO:0000313" key="2">
    <source>
        <dbReference type="Proteomes" id="UP001431532"/>
    </source>
</evidence>
<evidence type="ECO:0000313" key="1">
    <source>
        <dbReference type="EMBL" id="MDI6453301.1"/>
    </source>
</evidence>
<dbReference type="RefSeq" id="WP_282839732.1">
    <property type="nucleotide sequence ID" value="NZ_JASCXW010000023.1"/>
</dbReference>
<reference evidence="1" key="1">
    <citation type="submission" date="2023-05" db="EMBL/GenBank/DDBJ databases">
        <title>Mariniplasma microaerophilum sp. nov., a novel anaerobic mollicute isolated from terrestrial mud volcano, Taman Peninsula, Russia.</title>
        <authorList>
            <person name="Khomyakova M.A."/>
            <person name="Merkel A.Y."/>
            <person name="Slobodkin A.I."/>
        </authorList>
    </citation>
    <scope>NUCLEOTIDE SEQUENCE</scope>
    <source>
        <strain evidence="1">M4Ah</strain>
    </source>
</reference>
<protein>
    <submittedName>
        <fullName evidence="1">Nucleotidyltransferase family protein</fullName>
    </submittedName>
</protein>
<dbReference type="Gene3D" id="3.30.460.40">
    <property type="match status" value="1"/>
</dbReference>
<dbReference type="InterPro" id="IPR039498">
    <property type="entry name" value="NTP_transf_5"/>
</dbReference>
<organism evidence="1 2">
    <name type="scientific">Peloplasma aerotolerans</name>
    <dbReference type="NCBI Taxonomy" id="3044389"/>
    <lineage>
        <taxon>Bacteria</taxon>
        <taxon>Bacillati</taxon>
        <taxon>Mycoplasmatota</taxon>
        <taxon>Mollicutes</taxon>
        <taxon>Acholeplasmatales</taxon>
        <taxon>Acholeplasmataceae</taxon>
        <taxon>Peloplasma</taxon>
    </lineage>
</organism>
<dbReference type="AlphaFoldDB" id="A0AAW6UCS9"/>
<dbReference type="Proteomes" id="UP001431532">
    <property type="component" value="Unassembled WGS sequence"/>
</dbReference>
<accession>A0AAW6UCS9</accession>
<name>A0AAW6UCS9_9MOLU</name>
<proteinExistence type="predicted"/>
<dbReference type="EMBL" id="JASCXW010000023">
    <property type="protein sequence ID" value="MDI6453301.1"/>
    <property type="molecule type" value="Genomic_DNA"/>
</dbReference>
<dbReference type="Pfam" id="PF14907">
    <property type="entry name" value="NTP_transf_5"/>
    <property type="match status" value="1"/>
</dbReference>